<dbReference type="AlphaFoldDB" id="A0A943UZR6"/>
<reference evidence="2" key="1">
    <citation type="submission" date="2021-02" db="EMBL/GenBank/DDBJ databases">
        <title>Infant gut strain persistence is associated with maternal origin, phylogeny, and functional potential including surface adhesion and iron acquisition.</title>
        <authorList>
            <person name="Lou Y.C."/>
        </authorList>
    </citation>
    <scope>NUCLEOTIDE SEQUENCE</scope>
    <source>
        <strain evidence="2">L2_039_000G1_dasL2_039_000G1_concoct_11</strain>
    </source>
</reference>
<sequence>MGCFTVDELVSASVAFDCAARLVQVEPDETWIRSCVSEGLFDGIPFGEYDEAVQAGLLLLRDWCAAARSDFAESVAALQREWLRLFVGFGIPEASINESYYTEPNSVMFGRSTISARSAYREWGLEHERGASEPDDALGIMLAFCALLMREAAYACDSDDGDARKRALDALEGFLVQHMLPWVSAWRFLVRQHAKTDYYRGVGELVFGLERACAKYFGIAFNEKDGSFSYVRS</sequence>
<evidence type="ECO:0000313" key="2">
    <source>
        <dbReference type="EMBL" id="MBS6941020.1"/>
    </source>
</evidence>
<dbReference type="InterPro" id="IPR036411">
    <property type="entry name" value="TorD-like_sf"/>
</dbReference>
<evidence type="ECO:0000256" key="1">
    <source>
        <dbReference type="ARBA" id="ARBA00023186"/>
    </source>
</evidence>
<keyword evidence="1" id="KW-0143">Chaperone</keyword>
<dbReference type="InterPro" id="IPR050289">
    <property type="entry name" value="TorD/DmsD_chaperones"/>
</dbReference>
<dbReference type="EMBL" id="JAGZSV010000099">
    <property type="protein sequence ID" value="MBS6941020.1"/>
    <property type="molecule type" value="Genomic_DNA"/>
</dbReference>
<proteinExistence type="predicted"/>
<dbReference type="SUPFAM" id="SSF89155">
    <property type="entry name" value="TorD-like"/>
    <property type="match status" value="1"/>
</dbReference>
<evidence type="ECO:0000313" key="3">
    <source>
        <dbReference type="Proteomes" id="UP000727506"/>
    </source>
</evidence>
<dbReference type="InterPro" id="IPR020945">
    <property type="entry name" value="DMSO/NO3_reduct_chaperone"/>
</dbReference>
<protein>
    <submittedName>
        <fullName evidence="2">Molecular chaperone TorD family protein</fullName>
    </submittedName>
</protein>
<gene>
    <name evidence="2" type="ORF">KH142_06010</name>
</gene>
<dbReference type="PANTHER" id="PTHR34227">
    <property type="entry name" value="CHAPERONE PROTEIN YCDY"/>
    <property type="match status" value="1"/>
</dbReference>
<dbReference type="PANTHER" id="PTHR34227:SF1">
    <property type="entry name" value="DIMETHYL SULFOXIDE REDUCTASE CHAPERONE-RELATED"/>
    <property type="match status" value="1"/>
</dbReference>
<name>A0A943UZR6_9ACTN</name>
<accession>A0A943UZR6</accession>
<comment type="caution">
    <text evidence="2">The sequence shown here is derived from an EMBL/GenBank/DDBJ whole genome shotgun (WGS) entry which is preliminary data.</text>
</comment>
<dbReference type="Gene3D" id="1.10.3480.10">
    <property type="entry name" value="TorD-like"/>
    <property type="match status" value="1"/>
</dbReference>
<organism evidence="2 3">
    <name type="scientific">Slackia piriformis</name>
    <dbReference type="NCBI Taxonomy" id="626934"/>
    <lineage>
        <taxon>Bacteria</taxon>
        <taxon>Bacillati</taxon>
        <taxon>Actinomycetota</taxon>
        <taxon>Coriobacteriia</taxon>
        <taxon>Eggerthellales</taxon>
        <taxon>Eggerthellaceae</taxon>
        <taxon>Slackia</taxon>
    </lineage>
</organism>
<dbReference type="Proteomes" id="UP000727506">
    <property type="component" value="Unassembled WGS sequence"/>
</dbReference>
<dbReference type="Pfam" id="PF02613">
    <property type="entry name" value="Nitrate_red_del"/>
    <property type="match status" value="1"/>
</dbReference>